<sequence length="685" mass="75162">MPPRRSKKNDIPVNNNTLGKFFTITSSKSQTPRRVQPSLTALFSKAKKREDGADDVVMREHDTKPNVKSEVAGPTTRGNLRARQGAEAADNESSDSSSVGSVIQPTEGIESIMLSDSDSDSGLVDASTILGPALNTAVPATPVRGFATGTSKARGTPYRNSLKSLVQASRRQKYDVEFLENRMEQTSSDGEGVEDSAMEQSDGGSQYNGAVEHALEALPQIDVERIRLQLGVVEGAQRKPMRLSLFHRHTRGSSLGQLPYGDGRFEDIEWIDSDIVEDLCKSNIGNARFFRHLIGSHWIAAQAHRGWRLTQNVGDVLVRAMCLDHDDQLAASAYETLCVFLDLQASTWELQQGSFLMLLQELQGIWRDRAEEVPDPGKFGYSSSSSSSIQRSPTPNPYVEIATNSRPAAIMRTNAERVALLMDIASRGLEELPVKDSSRVVALGVGVLLDSSNRIRSAHIQQGLARLIGRISPPSKWVLVWGECVLQLARQLGHLEMPAQLRIVDSLPMASKRCMQLRHSLAFLFLRGQSAEGHAAEQMFGSMAPSATLPGQIVLRMVGEMMDTDEELFRVGPETDFVRLEAAVGLLGNVLDSVQAMRDVRDEVKVVYRRLDTISQRISDGMADKIDKTLAKDAVQTLLVRVFMTALSDAHERLKPAYSTANTLHSWLPAAQLSSGDSSDSELDD</sequence>
<gene>
    <name evidence="2" type="ORF">H4R20_002020</name>
</gene>
<feature type="region of interest" description="Disordered" evidence="1">
    <location>
        <begin position="377"/>
        <end position="396"/>
    </location>
</feature>
<name>A0A9W8HVY2_9FUNG</name>
<feature type="compositionally biased region" description="Basic and acidic residues" evidence="1">
    <location>
        <begin position="48"/>
        <end position="67"/>
    </location>
</feature>
<accession>A0A9W8HVY2</accession>
<dbReference type="AlphaFoldDB" id="A0A9W8HVY2"/>
<evidence type="ECO:0000256" key="1">
    <source>
        <dbReference type="SAM" id="MobiDB-lite"/>
    </source>
</evidence>
<protein>
    <submittedName>
        <fullName evidence="2">Uncharacterized protein</fullName>
    </submittedName>
</protein>
<dbReference type="Proteomes" id="UP001140094">
    <property type="component" value="Unassembled WGS sequence"/>
</dbReference>
<dbReference type="EMBL" id="JANBUO010000273">
    <property type="protein sequence ID" value="KAJ2805619.1"/>
    <property type="molecule type" value="Genomic_DNA"/>
</dbReference>
<evidence type="ECO:0000313" key="3">
    <source>
        <dbReference type="Proteomes" id="UP001140094"/>
    </source>
</evidence>
<proteinExistence type="predicted"/>
<feature type="region of interest" description="Disordered" evidence="1">
    <location>
        <begin position="43"/>
        <end position="102"/>
    </location>
</feature>
<dbReference type="OrthoDB" id="5599613at2759"/>
<feature type="region of interest" description="Disordered" evidence="1">
    <location>
        <begin position="183"/>
        <end position="205"/>
    </location>
</feature>
<keyword evidence="3" id="KW-1185">Reference proteome</keyword>
<evidence type="ECO:0000313" key="2">
    <source>
        <dbReference type="EMBL" id="KAJ2805619.1"/>
    </source>
</evidence>
<reference evidence="2" key="1">
    <citation type="submission" date="2022-07" db="EMBL/GenBank/DDBJ databases">
        <title>Phylogenomic reconstructions and comparative analyses of Kickxellomycotina fungi.</title>
        <authorList>
            <person name="Reynolds N.K."/>
            <person name="Stajich J.E."/>
            <person name="Barry K."/>
            <person name="Grigoriev I.V."/>
            <person name="Crous P."/>
            <person name="Smith M.E."/>
        </authorList>
    </citation>
    <scope>NUCLEOTIDE SEQUENCE</scope>
    <source>
        <strain evidence="2">NRRL 1565</strain>
    </source>
</reference>
<comment type="caution">
    <text evidence="2">The sequence shown here is derived from an EMBL/GenBank/DDBJ whole genome shotgun (WGS) entry which is preliminary data.</text>
</comment>
<organism evidence="2 3">
    <name type="scientific">Coemansia guatemalensis</name>
    <dbReference type="NCBI Taxonomy" id="2761395"/>
    <lineage>
        <taxon>Eukaryota</taxon>
        <taxon>Fungi</taxon>
        <taxon>Fungi incertae sedis</taxon>
        <taxon>Zoopagomycota</taxon>
        <taxon>Kickxellomycotina</taxon>
        <taxon>Kickxellomycetes</taxon>
        <taxon>Kickxellales</taxon>
        <taxon>Kickxellaceae</taxon>
        <taxon>Coemansia</taxon>
    </lineage>
</organism>